<evidence type="ECO:0000313" key="3">
    <source>
        <dbReference type="Proteomes" id="UP000325003"/>
    </source>
</evidence>
<dbReference type="InterPro" id="IPR049713">
    <property type="entry name" value="Pr6Pr-like"/>
</dbReference>
<feature type="transmembrane region" description="Helical" evidence="1">
    <location>
        <begin position="116"/>
        <end position="132"/>
    </location>
</feature>
<dbReference type="EMBL" id="VUJV01000003">
    <property type="protein sequence ID" value="KAA1419081.1"/>
    <property type="molecule type" value="Genomic_DNA"/>
</dbReference>
<dbReference type="AlphaFoldDB" id="A0A5B1LEC6"/>
<evidence type="ECO:0000256" key="1">
    <source>
        <dbReference type="SAM" id="Phobius"/>
    </source>
</evidence>
<name>A0A5B1LEC6_9ACTN</name>
<evidence type="ECO:0000313" key="2">
    <source>
        <dbReference type="EMBL" id="KAA1419081.1"/>
    </source>
</evidence>
<reference evidence="2 3" key="2">
    <citation type="submission" date="2019-09" db="EMBL/GenBank/DDBJ databases">
        <authorList>
            <person name="Jin C."/>
        </authorList>
    </citation>
    <scope>NUCLEOTIDE SEQUENCE [LARGE SCALE GENOMIC DNA]</scope>
    <source>
        <strain evidence="2 3">BN130099</strain>
    </source>
</reference>
<keyword evidence="1" id="KW-0812">Transmembrane</keyword>
<keyword evidence="1" id="KW-0472">Membrane</keyword>
<keyword evidence="1" id="KW-1133">Transmembrane helix</keyword>
<comment type="caution">
    <text evidence="2">The sequence shown here is derived from an EMBL/GenBank/DDBJ whole genome shotgun (WGS) entry which is preliminary data.</text>
</comment>
<accession>A0A5B1LEC6</accession>
<protein>
    <submittedName>
        <fullName evidence="2">F420-dependent oxidoreductase</fullName>
    </submittedName>
</protein>
<dbReference type="Proteomes" id="UP000325003">
    <property type="component" value="Unassembled WGS sequence"/>
</dbReference>
<dbReference type="NCBIfam" id="NF038065">
    <property type="entry name" value="Pr6Pr"/>
    <property type="match status" value="1"/>
</dbReference>
<gene>
    <name evidence="2" type="ORF">F0U44_11510</name>
</gene>
<organism evidence="2 3">
    <name type="scientific">Nocardioides humilatus</name>
    <dbReference type="NCBI Taxonomy" id="2607660"/>
    <lineage>
        <taxon>Bacteria</taxon>
        <taxon>Bacillati</taxon>
        <taxon>Actinomycetota</taxon>
        <taxon>Actinomycetes</taxon>
        <taxon>Propionibacteriales</taxon>
        <taxon>Nocardioidaceae</taxon>
        <taxon>Nocardioides</taxon>
    </lineage>
</organism>
<dbReference type="RefSeq" id="WP_149728416.1">
    <property type="nucleotide sequence ID" value="NZ_VUJV01000003.1"/>
</dbReference>
<feature type="transmembrane region" description="Helical" evidence="1">
    <location>
        <begin position="83"/>
        <end position="104"/>
    </location>
</feature>
<keyword evidence="3" id="KW-1185">Reference proteome</keyword>
<proteinExistence type="predicted"/>
<reference evidence="2 3" key="1">
    <citation type="submission" date="2019-09" db="EMBL/GenBank/DDBJ databases">
        <title>Nocardioides panacisoli sp. nov., isolated from the soil of a ginseng field.</title>
        <authorList>
            <person name="Cho C."/>
        </authorList>
    </citation>
    <scope>NUCLEOTIDE SEQUENCE [LARGE SCALE GENOMIC DNA]</scope>
    <source>
        <strain evidence="2 3">BN130099</strain>
    </source>
</reference>
<feature type="transmembrane region" description="Helical" evidence="1">
    <location>
        <begin position="179"/>
        <end position="203"/>
    </location>
</feature>
<sequence length="214" mass="23500">MTRARAFHLFTFLVTAFALVLQLVLVIQGHKVLDESSRPDEATRVLRYCSYLTIWSNALVAWSTATLAFGVDRDSRVWRALRLDAVVICFGGGVVHFFLLRPLLDLDGADLLADKLLHTVVPLLAVIGWLAFGPRGRATRDDVLPFLVVPVAWLGYTLVRGAFVDWYPYPFVDVGEHGYGIVLLNVVGISAFLVALAFGAIAVDRALSSRTAEG</sequence>
<feature type="transmembrane region" description="Helical" evidence="1">
    <location>
        <begin position="50"/>
        <end position="71"/>
    </location>
</feature>
<feature type="transmembrane region" description="Helical" evidence="1">
    <location>
        <begin position="144"/>
        <end position="167"/>
    </location>
</feature>